<dbReference type="NCBIfam" id="NF002090">
    <property type="entry name" value="PRK00923.1"/>
    <property type="match status" value="1"/>
</dbReference>
<dbReference type="CDD" id="cd03416">
    <property type="entry name" value="CbiX_SirB_N"/>
    <property type="match status" value="1"/>
</dbReference>
<dbReference type="Gene3D" id="3.40.50.1400">
    <property type="match status" value="1"/>
</dbReference>
<dbReference type="Proteomes" id="UP000610373">
    <property type="component" value="Unassembled WGS sequence"/>
</dbReference>
<dbReference type="PANTHER" id="PTHR33542">
    <property type="entry name" value="SIROHYDROCHLORIN FERROCHELATASE, CHLOROPLASTIC"/>
    <property type="match status" value="1"/>
</dbReference>
<evidence type="ECO:0000256" key="1">
    <source>
        <dbReference type="ARBA" id="ARBA00022573"/>
    </source>
</evidence>
<dbReference type="GO" id="GO:0046872">
    <property type="term" value="F:metal ion binding"/>
    <property type="evidence" value="ECO:0007669"/>
    <property type="project" value="UniProtKB-KW"/>
</dbReference>
<keyword evidence="4" id="KW-0170">Cobalt</keyword>
<dbReference type="GO" id="GO:0009236">
    <property type="term" value="P:cobalamin biosynthetic process"/>
    <property type="evidence" value="ECO:0007669"/>
    <property type="project" value="UniProtKB-KW"/>
</dbReference>
<evidence type="ECO:0000313" key="6">
    <source>
        <dbReference type="Proteomes" id="UP000610373"/>
    </source>
</evidence>
<sequence length="133" mass="14290">MVNIMYDIGILVIGHGSKLPYNKEIVESIAENIQKKHNTRVQTAYMSMNEPSIEDGLKILAATGVKKIVAVPAFLANGVHTLKDIPGILGVETVGTKTTIPIDGAQIELCYAGPIGAEDCIADIVFNRVQETL</sequence>
<organism evidence="5 6">
    <name type="scientific">Candidatus Argoarchaeum ethanivorans</name>
    <dbReference type="NCBI Taxonomy" id="2608793"/>
    <lineage>
        <taxon>Archaea</taxon>
        <taxon>Methanobacteriati</taxon>
        <taxon>Methanobacteriota</taxon>
        <taxon>Stenosarchaea group</taxon>
        <taxon>Methanomicrobia</taxon>
        <taxon>Methanosarcinales</taxon>
        <taxon>Methanosarcinales incertae sedis</taxon>
        <taxon>GOM Arc I cluster</taxon>
        <taxon>Candidatus Argoarchaeum</taxon>
    </lineage>
</organism>
<reference evidence="5" key="1">
    <citation type="submission" date="2020-10" db="EMBL/GenBank/DDBJ databases">
        <authorList>
            <person name="Hahn C.J."/>
            <person name="Laso-Perez R."/>
            <person name="Vulcano F."/>
            <person name="Vaziourakis K.-M."/>
            <person name="Stokke R."/>
            <person name="Steen I.H."/>
            <person name="Teske A."/>
            <person name="Boetius A."/>
            <person name="Liebeke M."/>
            <person name="Amann R."/>
            <person name="Knittel K."/>
        </authorList>
    </citation>
    <scope>NUCLEOTIDE SEQUENCE</scope>
    <source>
        <strain evidence="5">Gfbio:e3339647-f889-4370-9287-4fb5cb688e4c:AG392O15_GoMArc1</strain>
    </source>
</reference>
<name>A0A811T3K2_9EURY</name>
<keyword evidence="2" id="KW-0479">Metal-binding</keyword>
<evidence type="ECO:0000313" key="5">
    <source>
        <dbReference type="EMBL" id="CAD6490931.1"/>
    </source>
</evidence>
<dbReference type="Pfam" id="PF01903">
    <property type="entry name" value="CbiX"/>
    <property type="match status" value="1"/>
</dbReference>
<keyword evidence="3 5" id="KW-0456">Lyase</keyword>
<dbReference type="InterPro" id="IPR050963">
    <property type="entry name" value="Sirohydro_Cobaltochel/CbiX"/>
</dbReference>
<dbReference type="EC" id="4.99.1.3" evidence="5"/>
<evidence type="ECO:0000256" key="2">
    <source>
        <dbReference type="ARBA" id="ARBA00022723"/>
    </source>
</evidence>
<dbReference type="EMBL" id="CAJHIO010000001">
    <property type="protein sequence ID" value="CAD6490931.1"/>
    <property type="molecule type" value="Genomic_DNA"/>
</dbReference>
<dbReference type="NCBIfam" id="NF033198">
    <property type="entry name" value="F430_CfbA"/>
    <property type="match status" value="1"/>
</dbReference>
<dbReference type="AlphaFoldDB" id="A0A811T3K2"/>
<dbReference type="GO" id="GO:0016852">
    <property type="term" value="F:sirohydrochlorin cobaltochelatase activity"/>
    <property type="evidence" value="ECO:0007669"/>
    <property type="project" value="UniProtKB-EC"/>
</dbReference>
<dbReference type="SUPFAM" id="SSF53800">
    <property type="entry name" value="Chelatase"/>
    <property type="match status" value="1"/>
</dbReference>
<protein>
    <submittedName>
        <fullName evidence="5">Sirohydrochlorin cobaltochelatase</fullName>
        <ecNumber evidence="5">4.99.1.3</ecNumber>
    </submittedName>
</protein>
<comment type="caution">
    <text evidence="5">The sequence shown here is derived from an EMBL/GenBank/DDBJ whole genome shotgun (WGS) entry which is preliminary data.</text>
</comment>
<gene>
    <name evidence="5" type="primary">cbiX</name>
    <name evidence="5" type="ORF">CHKLHMKO_00040</name>
</gene>
<proteinExistence type="predicted"/>
<evidence type="ECO:0000256" key="4">
    <source>
        <dbReference type="ARBA" id="ARBA00023285"/>
    </source>
</evidence>
<dbReference type="InterPro" id="IPR002762">
    <property type="entry name" value="CbiX-like"/>
</dbReference>
<evidence type="ECO:0000256" key="3">
    <source>
        <dbReference type="ARBA" id="ARBA00023239"/>
    </source>
</evidence>
<dbReference type="PANTHER" id="PTHR33542:SF3">
    <property type="entry name" value="SIROHYDROCHLORIN FERROCHELATASE, CHLOROPLASTIC"/>
    <property type="match status" value="1"/>
</dbReference>
<accession>A0A811T3K2</accession>
<keyword evidence="1" id="KW-0169">Cobalamin biosynthesis</keyword>